<reference evidence="1 2" key="1">
    <citation type="submission" date="2015-03" db="EMBL/GenBank/DDBJ databases">
        <title>Pseudomonas fluorescens 1855-344 Genome sequencing and assembly.</title>
        <authorList>
            <person name="Eng W.W.H."/>
            <person name="Gan H.M."/>
            <person name="Savka M.A."/>
        </authorList>
    </citation>
    <scope>NUCLEOTIDE SEQUENCE [LARGE SCALE GENOMIC DNA]</scope>
    <source>
        <strain evidence="1 2">1855-344</strain>
    </source>
</reference>
<name>A0A0F4XKB5_9PSED</name>
<organism evidence="1 2">
    <name type="scientific">Pseudomonas kilonensis</name>
    <dbReference type="NCBI Taxonomy" id="132476"/>
    <lineage>
        <taxon>Bacteria</taxon>
        <taxon>Pseudomonadati</taxon>
        <taxon>Pseudomonadota</taxon>
        <taxon>Gammaproteobacteria</taxon>
        <taxon>Pseudomonadales</taxon>
        <taxon>Pseudomonadaceae</taxon>
        <taxon>Pseudomonas</taxon>
    </lineage>
</organism>
<evidence type="ECO:0000313" key="2">
    <source>
        <dbReference type="Proteomes" id="UP000033662"/>
    </source>
</evidence>
<dbReference type="Proteomes" id="UP000033662">
    <property type="component" value="Unassembled WGS sequence"/>
</dbReference>
<proteinExistence type="predicted"/>
<comment type="caution">
    <text evidence="1">The sequence shown here is derived from an EMBL/GenBank/DDBJ whole genome shotgun (WGS) entry which is preliminary data.</text>
</comment>
<accession>A0A0F4XKB5</accession>
<dbReference type="AlphaFoldDB" id="A0A0F4XKB5"/>
<dbReference type="PATRIC" id="fig|132476.4.peg.1957"/>
<sequence>MNDPQLAASLKIVKTDKGALAVALTDDEGALSSTQHVETYNPLRKIIWEVFTLPSPPGRRFMNRLNGSVRIGLDAAPSPADEWVEVEKIGLAEQKRWAESFVDERADEPGFVDVVKGMIASPSWHPHQFGHELDRMSDGLMRQWNRYRTSRVSGFVKQWLSEQNLPIEWAFQTKSAFAAGAPELGMESGEAQSSPEETKKLILAALSLMSVEQLLDIPIPSRFILAALSSTKAR</sequence>
<evidence type="ECO:0000313" key="1">
    <source>
        <dbReference type="EMBL" id="KKA06221.1"/>
    </source>
</evidence>
<protein>
    <submittedName>
        <fullName evidence="1">Uncharacterized protein</fullName>
    </submittedName>
</protein>
<gene>
    <name evidence="1" type="ORF">VP02_18905</name>
</gene>
<dbReference type="EMBL" id="JZXC01000019">
    <property type="protein sequence ID" value="KKA06221.1"/>
    <property type="molecule type" value="Genomic_DNA"/>
</dbReference>